<evidence type="ECO:0000313" key="1">
    <source>
        <dbReference type="Proteomes" id="UP000095286"/>
    </source>
</evidence>
<evidence type="ECO:0000313" key="2">
    <source>
        <dbReference type="WBParaSite" id="RSKR_0001084133.1"/>
    </source>
</evidence>
<accession>A0AC35UE73</accession>
<proteinExistence type="predicted"/>
<name>A0AC35UE73_9BILA</name>
<reference evidence="2" key="1">
    <citation type="submission" date="2016-11" db="UniProtKB">
        <authorList>
            <consortium name="WormBaseParasite"/>
        </authorList>
    </citation>
    <scope>IDENTIFICATION</scope>
    <source>
        <strain evidence="2">KR3021</strain>
    </source>
</reference>
<sequence>MRIEICILLIISLFFNFGNAADSDGKEFVFAFIIDDVVDAPNSGALTGTVIIIPNSTDSICTFRYTKYSDNSVVSVRKTAYYGQNNEISFAYDQVFLDTSYPNYKFNDLSTKDFRIFASCTEVVKLIGKISDPIKSMGDIFLIPSTKNAGIEYQLGMPSTLTRSKGSFAILPINQGGTITINIFGYLNGNLFTQKTSQYDTTIGQDQHYVTVHPTYMDDDSRSTFFISASSPIMVAFASYNLVSDNNLDEGCGITCKPDYGTFMLSPLVPKQCNDLLFPPDQRLITNDFTSRVYVAPPSVSSKCNEVFSATFFDKNDNVNGDHIIITAYNRSFYDFGGKSPEMASSSYSGQMPMVRHGSVLNLPDTFTAYGHFLHYIPSILEWVTGKTQFYTLTKNCFMEFYADQEGSNADNIKIDGININNYDFTFKHMFYYKKTFGHFILELPGYGLHTIENSGNYVLYVVCKQVNGPYNAAGYLTGFNQRKQQ</sequence>
<organism evidence="1 2">
    <name type="scientific">Rhabditophanes sp. KR3021</name>
    <dbReference type="NCBI Taxonomy" id="114890"/>
    <lineage>
        <taxon>Eukaryota</taxon>
        <taxon>Metazoa</taxon>
        <taxon>Ecdysozoa</taxon>
        <taxon>Nematoda</taxon>
        <taxon>Chromadorea</taxon>
        <taxon>Rhabditida</taxon>
        <taxon>Tylenchina</taxon>
        <taxon>Panagrolaimomorpha</taxon>
        <taxon>Strongyloidoidea</taxon>
        <taxon>Alloionematidae</taxon>
        <taxon>Rhabditophanes</taxon>
    </lineage>
</organism>
<dbReference type="WBParaSite" id="RSKR_0001084133.1">
    <property type="protein sequence ID" value="RSKR_0001084133.1"/>
    <property type="gene ID" value="RSKR_0001084133"/>
</dbReference>
<dbReference type="Proteomes" id="UP000095286">
    <property type="component" value="Unplaced"/>
</dbReference>
<protein>
    <submittedName>
        <fullName evidence="2">IgGFc_binding domain-containing protein</fullName>
    </submittedName>
</protein>